<dbReference type="PANTHER" id="PTHR11145:SF8">
    <property type="entry name" value="RE57120P"/>
    <property type="match status" value="1"/>
</dbReference>
<dbReference type="SMART" id="SM00225">
    <property type="entry name" value="BTB"/>
    <property type="match status" value="1"/>
</dbReference>
<dbReference type="PANTHER" id="PTHR11145">
    <property type="entry name" value="BTB/POZ DOMAIN-CONTAINING ADAPTER FOR CUL3-MEDIATED RHOA DEGRADATION PROTEIN FAMILY MEMBER"/>
    <property type="match status" value="1"/>
</dbReference>
<keyword evidence="3" id="KW-1185">Reference proteome</keyword>
<dbReference type="CDD" id="cd18316">
    <property type="entry name" value="BTB_POZ_KCTD-like"/>
    <property type="match status" value="1"/>
</dbReference>
<proteinExistence type="predicted"/>
<reference evidence="2 3" key="1">
    <citation type="submission" date="2023-01" db="EMBL/GenBank/DDBJ databases">
        <title>Analysis of 21 Apiospora genomes using comparative genomics revels a genus with tremendous synthesis potential of carbohydrate active enzymes and secondary metabolites.</title>
        <authorList>
            <person name="Sorensen T."/>
        </authorList>
    </citation>
    <scope>NUCLEOTIDE SEQUENCE [LARGE SCALE GENOMIC DNA]</scope>
    <source>
        <strain evidence="2 3">CBS 20057</strain>
    </source>
</reference>
<name>A0ABR1RI65_9PEZI</name>
<dbReference type="InterPro" id="IPR003131">
    <property type="entry name" value="T1-type_BTB"/>
</dbReference>
<evidence type="ECO:0000259" key="1">
    <source>
        <dbReference type="PROSITE" id="PS50097"/>
    </source>
</evidence>
<dbReference type="PROSITE" id="PS50097">
    <property type="entry name" value="BTB"/>
    <property type="match status" value="1"/>
</dbReference>
<dbReference type="Pfam" id="PF02214">
    <property type="entry name" value="BTB_2"/>
    <property type="match status" value="1"/>
</dbReference>
<dbReference type="EMBL" id="JAQQWI010000015">
    <property type="protein sequence ID" value="KAK8012974.1"/>
    <property type="molecule type" value="Genomic_DNA"/>
</dbReference>
<gene>
    <name evidence="2" type="ORF">PG991_010349</name>
</gene>
<evidence type="ECO:0000313" key="2">
    <source>
        <dbReference type="EMBL" id="KAK8012974.1"/>
    </source>
</evidence>
<accession>A0ABR1RI65</accession>
<feature type="domain" description="BTB" evidence="1">
    <location>
        <begin position="36"/>
        <end position="104"/>
    </location>
</feature>
<comment type="caution">
    <text evidence="2">The sequence shown here is derived from an EMBL/GenBank/DDBJ whole genome shotgun (WGS) entry which is preliminary data.</text>
</comment>
<dbReference type="SUPFAM" id="SSF54695">
    <property type="entry name" value="POZ domain"/>
    <property type="match status" value="1"/>
</dbReference>
<organism evidence="2 3">
    <name type="scientific">Apiospora marii</name>
    <dbReference type="NCBI Taxonomy" id="335849"/>
    <lineage>
        <taxon>Eukaryota</taxon>
        <taxon>Fungi</taxon>
        <taxon>Dikarya</taxon>
        <taxon>Ascomycota</taxon>
        <taxon>Pezizomycotina</taxon>
        <taxon>Sordariomycetes</taxon>
        <taxon>Xylariomycetidae</taxon>
        <taxon>Amphisphaeriales</taxon>
        <taxon>Apiosporaceae</taxon>
        <taxon>Apiospora</taxon>
    </lineage>
</organism>
<dbReference type="Gene3D" id="3.30.710.10">
    <property type="entry name" value="Potassium Channel Kv1.1, Chain A"/>
    <property type="match status" value="1"/>
</dbReference>
<evidence type="ECO:0000313" key="3">
    <source>
        <dbReference type="Proteomes" id="UP001396898"/>
    </source>
</evidence>
<dbReference type="InterPro" id="IPR000210">
    <property type="entry name" value="BTB/POZ_dom"/>
</dbReference>
<dbReference type="InterPro" id="IPR011333">
    <property type="entry name" value="SKP1/BTB/POZ_sf"/>
</dbReference>
<dbReference type="InterPro" id="IPR045068">
    <property type="entry name" value="BACURD1-3"/>
</dbReference>
<sequence>MTGMNLNLNNLPLRLMRNENTPVQDTPSTTFNNKDAPIQLQVGERRFTTWKTTLTHESSFFSALLSGRWESYTNADGVLFVDADGTVFREILRYLRTGHYPFYFDFTAQSFDYAKYQTLLGEVRFFGIPRLIHWIQTQQFRGALEVKRETKSLDDEDAMRRYLAETSKADNLSITSAWGIQKIHLCPRGLNDHRGRRDLCWEDEECRGYSTGESWTYEEKPWFKCVLIKTDYAWDPTWCLGEDIAAMNEAENSI</sequence>
<protein>
    <recommendedName>
        <fullName evidence="1">BTB domain-containing protein</fullName>
    </recommendedName>
</protein>
<dbReference type="Proteomes" id="UP001396898">
    <property type="component" value="Unassembled WGS sequence"/>
</dbReference>